<dbReference type="RefSeq" id="WP_008827383.1">
    <property type="nucleotide sequence ID" value="NZ_AFNU02000006.1"/>
</dbReference>
<dbReference type="EC" id="4.1.2.40" evidence="2"/>
<dbReference type="STRING" id="1033810.HLPCO_001924"/>
<dbReference type="PANTHER" id="PTHR39173:SF1">
    <property type="entry name" value="ACETYLTRANSFERASE"/>
    <property type="match status" value="1"/>
</dbReference>
<reference evidence="2 3" key="1">
    <citation type="journal article" date="2011" name="J. Bacteriol.">
        <title>Genome sequence of Haloplasma contractile, an unusual contractile bacterium from a deep-sea anoxic brine lake.</title>
        <authorList>
            <person name="Antunes A."/>
            <person name="Alam I."/>
            <person name="El Dorry H."/>
            <person name="Siam R."/>
            <person name="Robertson A."/>
            <person name="Bajic V.B."/>
            <person name="Stingl U."/>
        </authorList>
    </citation>
    <scope>NUCLEOTIDE SEQUENCE [LARGE SCALE GENOMIC DNA]</scope>
    <source>
        <strain evidence="2 3">SSD-17B</strain>
    </source>
</reference>
<gene>
    <name evidence="2" type="ORF">HLPCO_001924</name>
</gene>
<dbReference type="Proteomes" id="UP000005707">
    <property type="component" value="Unassembled WGS sequence"/>
</dbReference>
<dbReference type="eggNOG" id="COG3981">
    <property type="taxonomic scope" value="Bacteria"/>
</dbReference>
<dbReference type="AlphaFoldDB" id="U2FGN5"/>
<keyword evidence="2" id="KW-0456">Lyase</keyword>
<evidence type="ECO:0000313" key="3">
    <source>
        <dbReference type="Proteomes" id="UP000005707"/>
    </source>
</evidence>
<dbReference type="InParanoid" id="U2FGN5"/>
<evidence type="ECO:0000259" key="1">
    <source>
        <dbReference type="Pfam" id="PF13302"/>
    </source>
</evidence>
<organism evidence="2 3">
    <name type="scientific">Haloplasma contractile SSD-17B</name>
    <dbReference type="NCBI Taxonomy" id="1033810"/>
    <lineage>
        <taxon>Bacteria</taxon>
        <taxon>Bacillati</taxon>
        <taxon>Mycoplasmatota</taxon>
        <taxon>Mollicutes</taxon>
        <taxon>Haloplasmatales</taxon>
        <taxon>Haloplasmataceae</taxon>
        <taxon>Haloplasma</taxon>
    </lineage>
</organism>
<dbReference type="EMBL" id="AFNU02000006">
    <property type="protein sequence ID" value="ERJ12010.1"/>
    <property type="molecule type" value="Genomic_DNA"/>
</dbReference>
<proteinExistence type="predicted"/>
<dbReference type="InterPro" id="IPR016181">
    <property type="entry name" value="Acyl_CoA_acyltransferase"/>
</dbReference>
<dbReference type="InterPro" id="IPR000182">
    <property type="entry name" value="GNAT_dom"/>
</dbReference>
<dbReference type="PANTHER" id="PTHR39173">
    <property type="entry name" value="ACETYLTRANSFERASE"/>
    <property type="match status" value="1"/>
</dbReference>
<protein>
    <submittedName>
        <fullName evidence="2">Tagatose 16-diphosphate aldolase protein</fullName>
        <ecNumber evidence="2">4.1.2.40</ecNumber>
    </submittedName>
</protein>
<dbReference type="GO" id="GO:0009025">
    <property type="term" value="F:tagatose-bisphosphate aldolase activity"/>
    <property type="evidence" value="ECO:0007669"/>
    <property type="project" value="UniProtKB-EC"/>
</dbReference>
<dbReference type="SUPFAM" id="SSF55729">
    <property type="entry name" value="Acyl-CoA N-acyltransferases (Nat)"/>
    <property type="match status" value="1"/>
</dbReference>
<dbReference type="Pfam" id="PF13302">
    <property type="entry name" value="Acetyltransf_3"/>
    <property type="match status" value="1"/>
</dbReference>
<keyword evidence="3" id="KW-1185">Reference proteome</keyword>
<feature type="domain" description="N-acetyltransferase" evidence="1">
    <location>
        <begin position="34"/>
        <end position="121"/>
    </location>
</feature>
<dbReference type="Gene3D" id="3.40.630.30">
    <property type="match status" value="1"/>
</dbReference>
<comment type="caution">
    <text evidence="2">The sequence shown here is derived from an EMBL/GenBank/DDBJ whole genome shotgun (WGS) entry which is preliminary data.</text>
</comment>
<reference evidence="2 3" key="2">
    <citation type="journal article" date="2013" name="PLoS ONE">
        <title>INDIGO - INtegrated Data Warehouse of MIcrobial GenOmes with Examples from the Red Sea Extremophiles.</title>
        <authorList>
            <person name="Alam I."/>
            <person name="Antunes A."/>
            <person name="Kamau A.A."/>
            <person name="Ba Alawi W."/>
            <person name="Kalkatawi M."/>
            <person name="Stingl U."/>
            <person name="Bajic V.B."/>
        </authorList>
    </citation>
    <scope>NUCLEOTIDE SEQUENCE [LARGE SCALE GENOMIC DNA]</scope>
    <source>
        <strain evidence="2 3">SSD-17B</strain>
    </source>
</reference>
<name>U2FGN5_9MOLU</name>
<evidence type="ECO:0000313" key="2">
    <source>
        <dbReference type="EMBL" id="ERJ12010.1"/>
    </source>
</evidence>
<sequence>MFRFKHFESLTDGEIKLVLEGTSPQNKTLGHVPSYKFYITLHDHQETIVGKIDLRIGFNEHTYYSGHIGYEVYKPYRGNHYAAKACKIIKQVAKAHEMDTLYITCNPDNIASQKTCIHAGLTLIKIIDIPSHIDLYKYGEKQKCLFEWILNKE</sequence>
<accession>U2FGN5</accession>
<dbReference type="GO" id="GO:0016747">
    <property type="term" value="F:acyltransferase activity, transferring groups other than amino-acyl groups"/>
    <property type="evidence" value="ECO:0007669"/>
    <property type="project" value="InterPro"/>
</dbReference>
<dbReference type="OrthoDB" id="9804153at2"/>